<sequence>MKKINDKNLKAVYGQLEYVKTRTGVRLRNRYTAPYQDGMQPYYFNETISRRVPQSSVEELVRLSRRGNTRDEALQHVKSATVVGLIDTALTSIRTDEEGSNVILQDVLVLQLNDPKLRDVYVYVKQEEAGSYQPSRLGLMVGSNVPVSIVDLKLVQAAERYDSDRPISEQVLEDQYVAVGSITRAEYLINEKFKEEFEASDKNAARDVMKGVVLFVTNNGVVVQTPNMERVYIPHNYYSYKSRSEILKPKDYISVGDIVDFQVTNVAIDSPTDEEIKNGISGQKVRLVGSRRRLEVHPSDIMKSIYDGGEASIGRILTGYIVKYQPVRGHLFEPEDAPGYTLLLQVDPSLTKDMMEDKQLISVRIIDKPEYDPVRKRYSIRTRLNTIFNPVQDDFYNF</sequence>
<name>H2D729_STRSL</name>
<dbReference type="InterPro" id="IPR003029">
    <property type="entry name" value="S1_domain"/>
</dbReference>
<dbReference type="PROSITE" id="PS50126">
    <property type="entry name" value="S1"/>
    <property type="match status" value="1"/>
</dbReference>
<dbReference type="InterPro" id="IPR012340">
    <property type="entry name" value="NA-bd_OB-fold"/>
</dbReference>
<organism evidence="2">
    <name type="scientific">Streptococcus salivarius</name>
    <dbReference type="NCBI Taxonomy" id="1304"/>
    <lineage>
        <taxon>Bacteria</taxon>
        <taxon>Bacillati</taxon>
        <taxon>Bacillota</taxon>
        <taxon>Bacilli</taxon>
        <taxon>Lactobacillales</taxon>
        <taxon>Streptococcaceae</taxon>
        <taxon>Streptococcus</taxon>
    </lineage>
</organism>
<protein>
    <recommendedName>
        <fullName evidence="1">S1 motif domain-containing protein</fullName>
    </recommendedName>
</protein>
<dbReference type="AlphaFoldDB" id="H2D729"/>
<reference evidence="2" key="1">
    <citation type="journal article" date="2012" name="Appl. Environ. Microbiol.">
        <title>Salivaricin D, a Novel Intrinsically Trypsin-Resistant Lantibiotic from Streptococcus salivarius 5M6c Isolated from a Healthy Infant.</title>
        <authorList>
            <person name="Birri D.J."/>
            <person name="Brede D.A."/>
            <person name="Nes I.F."/>
        </authorList>
    </citation>
    <scope>NUCLEOTIDE SEQUENCE</scope>
    <source>
        <strain evidence="2">5M6c</strain>
    </source>
</reference>
<dbReference type="GO" id="GO:0003676">
    <property type="term" value="F:nucleic acid binding"/>
    <property type="evidence" value="ECO:0007669"/>
    <property type="project" value="InterPro"/>
</dbReference>
<proteinExistence type="predicted"/>
<accession>H2D729</accession>
<evidence type="ECO:0000259" key="1">
    <source>
        <dbReference type="PROSITE" id="PS50126"/>
    </source>
</evidence>
<dbReference type="EMBL" id="JN564797">
    <property type="protein sequence ID" value="AEX55134.1"/>
    <property type="molecule type" value="Genomic_DNA"/>
</dbReference>
<dbReference type="SUPFAM" id="SSF50249">
    <property type="entry name" value="Nucleic acid-binding proteins"/>
    <property type="match status" value="1"/>
</dbReference>
<feature type="domain" description="S1 motif" evidence="1">
    <location>
        <begin position="206"/>
        <end position="292"/>
    </location>
</feature>
<evidence type="ECO:0000313" key="2">
    <source>
        <dbReference type="EMBL" id="AEX55134.1"/>
    </source>
</evidence>